<accession>A0A5C2RMD5</accession>
<evidence type="ECO:0000256" key="1">
    <source>
        <dbReference type="SAM" id="MobiDB-lite"/>
    </source>
</evidence>
<dbReference type="AlphaFoldDB" id="A0A5C2RMD5"/>
<feature type="region of interest" description="Disordered" evidence="1">
    <location>
        <begin position="94"/>
        <end position="172"/>
    </location>
</feature>
<feature type="compositionally biased region" description="Low complexity" evidence="1">
    <location>
        <begin position="114"/>
        <end position="128"/>
    </location>
</feature>
<name>A0A5C2RMD5_9APHY</name>
<proteinExistence type="predicted"/>
<feature type="compositionally biased region" description="Basic and acidic residues" evidence="1">
    <location>
        <begin position="338"/>
        <end position="365"/>
    </location>
</feature>
<feature type="region of interest" description="Disordered" evidence="1">
    <location>
        <begin position="394"/>
        <end position="421"/>
    </location>
</feature>
<feature type="region of interest" description="Disordered" evidence="1">
    <location>
        <begin position="193"/>
        <end position="220"/>
    </location>
</feature>
<keyword evidence="3" id="KW-1185">Reference proteome</keyword>
<feature type="region of interest" description="Disordered" evidence="1">
    <location>
        <begin position="252"/>
        <end position="310"/>
    </location>
</feature>
<feature type="compositionally biased region" description="Low complexity" evidence="1">
    <location>
        <begin position="275"/>
        <end position="295"/>
    </location>
</feature>
<reference evidence="2" key="1">
    <citation type="journal article" date="2018" name="Genome Biol. Evol.">
        <title>Genomics and development of Lentinus tigrinus, a white-rot wood-decaying mushroom with dimorphic fruiting bodies.</title>
        <authorList>
            <person name="Wu B."/>
            <person name="Xu Z."/>
            <person name="Knudson A."/>
            <person name="Carlson A."/>
            <person name="Chen N."/>
            <person name="Kovaka S."/>
            <person name="LaButti K."/>
            <person name="Lipzen A."/>
            <person name="Pennachio C."/>
            <person name="Riley R."/>
            <person name="Schakwitz W."/>
            <person name="Umezawa K."/>
            <person name="Ohm R.A."/>
            <person name="Grigoriev I.V."/>
            <person name="Nagy L.G."/>
            <person name="Gibbons J."/>
            <person name="Hibbett D."/>
        </authorList>
    </citation>
    <scope>NUCLEOTIDE SEQUENCE [LARGE SCALE GENOMIC DNA]</scope>
    <source>
        <strain evidence="2">ALCF2SS1-6</strain>
    </source>
</reference>
<protein>
    <submittedName>
        <fullName evidence="2">Uncharacterized protein</fullName>
    </submittedName>
</protein>
<evidence type="ECO:0000313" key="2">
    <source>
        <dbReference type="EMBL" id="RPD52260.1"/>
    </source>
</evidence>
<gene>
    <name evidence="2" type="ORF">L227DRAFT_617963</name>
</gene>
<dbReference type="EMBL" id="ML122382">
    <property type="protein sequence ID" value="RPD52260.1"/>
    <property type="molecule type" value="Genomic_DNA"/>
</dbReference>
<feature type="region of interest" description="Disordered" evidence="1">
    <location>
        <begin position="326"/>
        <end position="365"/>
    </location>
</feature>
<dbReference type="Proteomes" id="UP000313359">
    <property type="component" value="Unassembled WGS sequence"/>
</dbReference>
<evidence type="ECO:0000313" key="3">
    <source>
        <dbReference type="Proteomes" id="UP000313359"/>
    </source>
</evidence>
<sequence>MGILSPAEDMIQITPKLIIKKPHKPARETAGVQAGQGEMKGEMNEVVSLVAPSSARRKTRWSRIVPRSSTLAALIPTTTASAISTTLLYAPDNNDNGIGATPETQNEVDTATDRASPWSTAASTASRSPRLRPPPAGLYVRRRTRGPRAQQLARSWRQTRQRGRTSVVSRSRHHAPEILDPVLVARARDAAQTTWMRSTARPDVGEPKRHAGGHPGPGCVSSDELPATCLKPRRRAQHVAAMLNVSMEKEIQGRRTGVALSAPRPPLLKRDRLRLPSSPLRATPTTTTTSPIARSDAGVPQREGEEPETARVRGLALFPPRPAVFHAQHNPLASTRNPDNDERERDSSRDAGDPTRDGHARRQRRCDVSRCLRRVSLSTIAPACSCPLRAIQKASTASSTARVPPETGNENTEGGGAPALYPAVSTTAPLCSTPSSSALPATLPNYVDNVHSSPRCRRPEMR</sequence>
<organism evidence="2 3">
    <name type="scientific">Lentinus tigrinus ALCF2SS1-6</name>
    <dbReference type="NCBI Taxonomy" id="1328759"/>
    <lineage>
        <taxon>Eukaryota</taxon>
        <taxon>Fungi</taxon>
        <taxon>Dikarya</taxon>
        <taxon>Basidiomycota</taxon>
        <taxon>Agaricomycotina</taxon>
        <taxon>Agaricomycetes</taxon>
        <taxon>Polyporales</taxon>
        <taxon>Polyporaceae</taxon>
        <taxon>Lentinus</taxon>
    </lineage>
</organism>